<dbReference type="Proteomes" id="UP001055153">
    <property type="component" value="Unassembled WGS sequence"/>
</dbReference>
<proteinExistence type="predicted"/>
<keyword evidence="3" id="KW-1185">Reference proteome</keyword>
<protein>
    <submittedName>
        <fullName evidence="2">Uncharacterized protein</fullName>
    </submittedName>
</protein>
<evidence type="ECO:0000313" key="3">
    <source>
        <dbReference type="Proteomes" id="UP001055153"/>
    </source>
</evidence>
<sequence length="93" mass="9898">MGATAKRVSRAADGDEDQQGAREGTFTPGRRSPAIQISVTSWRRSGHMRPRRIEPPAWPFPGVGRPGRPGRARTVPSAESTSDAVPYGITGGT</sequence>
<reference evidence="2" key="1">
    <citation type="journal article" date="2021" name="Front. Microbiol.">
        <title>Comprehensive Comparative Genomics and Phenotyping of Methylobacterium Species.</title>
        <authorList>
            <person name="Alessa O."/>
            <person name="Ogura Y."/>
            <person name="Fujitani Y."/>
            <person name="Takami H."/>
            <person name="Hayashi T."/>
            <person name="Sahin N."/>
            <person name="Tani A."/>
        </authorList>
    </citation>
    <scope>NUCLEOTIDE SEQUENCE</scope>
    <source>
        <strain evidence="2">DSM 17168</strain>
    </source>
</reference>
<feature type="region of interest" description="Disordered" evidence="1">
    <location>
        <begin position="1"/>
        <end position="93"/>
    </location>
</feature>
<reference evidence="2" key="2">
    <citation type="submission" date="2021-08" db="EMBL/GenBank/DDBJ databases">
        <authorList>
            <person name="Tani A."/>
            <person name="Ola A."/>
            <person name="Ogura Y."/>
            <person name="Katsura K."/>
            <person name="Hayashi T."/>
        </authorList>
    </citation>
    <scope>NUCLEOTIDE SEQUENCE</scope>
    <source>
        <strain evidence="2">DSM 17168</strain>
    </source>
</reference>
<accession>A0ABQ4SKW2</accession>
<gene>
    <name evidence="2" type="ORF">GMJLKIPL_5782</name>
</gene>
<organism evidence="2 3">
    <name type="scientific">Methylobacterium isbiliense</name>
    <dbReference type="NCBI Taxonomy" id="315478"/>
    <lineage>
        <taxon>Bacteria</taxon>
        <taxon>Pseudomonadati</taxon>
        <taxon>Pseudomonadota</taxon>
        <taxon>Alphaproteobacteria</taxon>
        <taxon>Hyphomicrobiales</taxon>
        <taxon>Methylobacteriaceae</taxon>
        <taxon>Methylobacterium</taxon>
    </lineage>
</organism>
<name>A0ABQ4SKW2_9HYPH</name>
<comment type="caution">
    <text evidence="2">The sequence shown here is derived from an EMBL/GenBank/DDBJ whole genome shotgun (WGS) entry which is preliminary data.</text>
</comment>
<evidence type="ECO:0000256" key="1">
    <source>
        <dbReference type="SAM" id="MobiDB-lite"/>
    </source>
</evidence>
<evidence type="ECO:0000313" key="2">
    <source>
        <dbReference type="EMBL" id="GJE03825.1"/>
    </source>
</evidence>
<dbReference type="EMBL" id="BPQQ01000091">
    <property type="protein sequence ID" value="GJE03825.1"/>
    <property type="molecule type" value="Genomic_DNA"/>
</dbReference>